<organism evidence="14 15">
    <name type="scientific">Flavobacterium rivulicola</name>
    <dbReference type="NCBI Taxonomy" id="2732161"/>
    <lineage>
        <taxon>Bacteria</taxon>
        <taxon>Pseudomonadati</taxon>
        <taxon>Bacteroidota</taxon>
        <taxon>Flavobacteriia</taxon>
        <taxon>Flavobacteriales</taxon>
        <taxon>Flavobacteriaceae</taxon>
        <taxon>Flavobacterium</taxon>
    </lineage>
</organism>
<dbReference type="CDD" id="cd17932">
    <property type="entry name" value="DEXQc_UvrD"/>
    <property type="match status" value="1"/>
</dbReference>
<feature type="domain" description="UvrD-like helicase ATP-binding" evidence="13">
    <location>
        <begin position="10"/>
        <end position="500"/>
    </location>
</feature>
<dbReference type="AlphaFoldDB" id="A0A7Y3R867"/>
<dbReference type="RefSeq" id="WP_171221876.1">
    <property type="nucleotide sequence ID" value="NZ_CP121446.1"/>
</dbReference>
<evidence type="ECO:0000256" key="7">
    <source>
        <dbReference type="ARBA" id="ARBA00023235"/>
    </source>
</evidence>
<evidence type="ECO:0000259" key="13">
    <source>
        <dbReference type="PROSITE" id="PS51198"/>
    </source>
</evidence>
<dbReference type="InterPro" id="IPR013986">
    <property type="entry name" value="DExx_box_DNA_helicase_dom_sf"/>
</dbReference>
<evidence type="ECO:0000256" key="9">
    <source>
        <dbReference type="ARBA" id="ARBA00034808"/>
    </source>
</evidence>
<evidence type="ECO:0000256" key="2">
    <source>
        <dbReference type="ARBA" id="ARBA00022741"/>
    </source>
</evidence>
<dbReference type="GO" id="GO:0016787">
    <property type="term" value="F:hydrolase activity"/>
    <property type="evidence" value="ECO:0007669"/>
    <property type="project" value="UniProtKB-UniRule"/>
</dbReference>
<evidence type="ECO:0000256" key="5">
    <source>
        <dbReference type="ARBA" id="ARBA00022840"/>
    </source>
</evidence>
<keyword evidence="15" id="KW-1185">Reference proteome</keyword>
<evidence type="ECO:0000313" key="15">
    <source>
        <dbReference type="Proteomes" id="UP000536509"/>
    </source>
</evidence>
<name>A0A7Y3R867_9FLAO</name>
<evidence type="ECO:0000313" key="14">
    <source>
        <dbReference type="EMBL" id="NNT71694.1"/>
    </source>
</evidence>
<dbReference type="InterPro" id="IPR014016">
    <property type="entry name" value="UvrD-like_ATP-bd"/>
</dbReference>
<dbReference type="Proteomes" id="UP000536509">
    <property type="component" value="Unassembled WGS sequence"/>
</dbReference>
<evidence type="ECO:0000256" key="4">
    <source>
        <dbReference type="ARBA" id="ARBA00022806"/>
    </source>
</evidence>
<evidence type="ECO:0000256" key="11">
    <source>
        <dbReference type="ARBA" id="ARBA00048988"/>
    </source>
</evidence>
<comment type="caution">
    <text evidence="14">The sequence shown here is derived from an EMBL/GenBank/DDBJ whole genome shotgun (WGS) entry which is preliminary data.</text>
</comment>
<dbReference type="InterPro" id="IPR014017">
    <property type="entry name" value="DNA_helicase_UvrD-like_C"/>
</dbReference>
<dbReference type="GO" id="GO:0003677">
    <property type="term" value="F:DNA binding"/>
    <property type="evidence" value="ECO:0007669"/>
    <property type="project" value="UniProtKB-KW"/>
</dbReference>
<dbReference type="CDD" id="cd18807">
    <property type="entry name" value="SF1_C_UvrD"/>
    <property type="match status" value="1"/>
</dbReference>
<accession>A0A7Y3R867</accession>
<dbReference type="EC" id="5.6.2.4" evidence="9"/>
<dbReference type="GO" id="GO:0043138">
    <property type="term" value="F:3'-5' DNA helicase activity"/>
    <property type="evidence" value="ECO:0007669"/>
    <property type="project" value="UniProtKB-EC"/>
</dbReference>
<dbReference type="SUPFAM" id="SSF52540">
    <property type="entry name" value="P-loop containing nucleoside triphosphate hydrolases"/>
    <property type="match status" value="1"/>
</dbReference>
<keyword evidence="4 12" id="KW-0347">Helicase</keyword>
<keyword evidence="7" id="KW-0413">Isomerase</keyword>
<comment type="catalytic activity">
    <reaction evidence="8">
        <text>Couples ATP hydrolysis with the unwinding of duplex DNA by translocating in the 3'-5' direction.</text>
        <dbReference type="EC" id="5.6.2.4"/>
    </reaction>
</comment>
<comment type="catalytic activity">
    <reaction evidence="11">
        <text>ATP + H2O = ADP + phosphate + H(+)</text>
        <dbReference type="Rhea" id="RHEA:13065"/>
        <dbReference type="ChEBI" id="CHEBI:15377"/>
        <dbReference type="ChEBI" id="CHEBI:15378"/>
        <dbReference type="ChEBI" id="CHEBI:30616"/>
        <dbReference type="ChEBI" id="CHEBI:43474"/>
        <dbReference type="ChEBI" id="CHEBI:456216"/>
        <dbReference type="EC" id="5.6.2.4"/>
    </reaction>
</comment>
<dbReference type="PROSITE" id="PS51198">
    <property type="entry name" value="UVRD_HELICASE_ATP_BIND"/>
    <property type="match status" value="1"/>
</dbReference>
<dbReference type="PANTHER" id="PTHR11070:SF2">
    <property type="entry name" value="ATP-DEPENDENT DNA HELICASE SRS2"/>
    <property type="match status" value="1"/>
</dbReference>
<sequence>MSSQSDTILEGLNDRQQEAVVSDNKRLLVLAGAGSGKTKTLLQKIIYLIEEKKVQPSNILAITFTKNATNEMIDRLIVSADSSGFYERIIFSKELTKLEKDAERRNWKRKYKWIEGLTIRTFHSFCYTVLRTDGVKEFDNKFKIIGDEKSTDIDDISNRIASETVFEVFHRLFIEKCESNDFLLKTKRYILDYLVDKIHIPKEYESPKITDGKFYTTLNGTKVKSKSEQYIADWLYRHSIPFVYEPLLNVKDFDFHPDFFIPDANLYLEHVSDLSYPMEDKEKQFAKGNILYAKTFERNTQDSAIFNHTLDQIVKSRLPMDFHRDKKLNYLEEFNGYYEEVKDLVRQIIRICDMIKVENITLDEVIARAAKDQHERVRVFYELAIPIIKDYIEYTTNKSYLDFNDLILKTANLFTNHEDVRQRYQDRYQYILVDEFQDVNNLQVELIKLIIKPSTQLFCVGDDWQSIYGFRGSNVEYIINFEKYFSNAQLIKLNQNYRSERNIVEASNEVIKYNKHKIEKDISATKDTQQKIIIQHGNNEEDNVRYCVEKVEELLEEGYAKDDILFLYRRNNMFYKYREEFKQHKFYVNGKTIHASKGLEAKVVFIVGLTDGKGGFPDVWLEDRLFQIIKTADYNLLLEEERRLFYVALTRAKEKLYLITERGNESSFLNEIPAEYTSKSKQLTKTNFRQNECKNCHAPMKEEWVACPKCGEKY</sequence>
<feature type="binding site" evidence="12">
    <location>
        <begin position="31"/>
        <end position="38"/>
    </location>
    <ligand>
        <name>ATP</name>
        <dbReference type="ChEBI" id="CHEBI:30616"/>
    </ligand>
</feature>
<comment type="similarity">
    <text evidence="1">Belongs to the helicase family. UvrD subfamily.</text>
</comment>
<dbReference type="Gene3D" id="1.10.10.160">
    <property type="match status" value="1"/>
</dbReference>
<dbReference type="PANTHER" id="PTHR11070">
    <property type="entry name" value="UVRD / RECB / PCRA DNA HELICASE FAMILY MEMBER"/>
    <property type="match status" value="1"/>
</dbReference>
<evidence type="ECO:0000256" key="12">
    <source>
        <dbReference type="PROSITE-ProRule" id="PRU00560"/>
    </source>
</evidence>
<proteinExistence type="inferred from homology"/>
<evidence type="ECO:0000256" key="1">
    <source>
        <dbReference type="ARBA" id="ARBA00009922"/>
    </source>
</evidence>
<dbReference type="Pfam" id="PF13361">
    <property type="entry name" value="UvrD_C"/>
    <property type="match status" value="2"/>
</dbReference>
<gene>
    <name evidence="14" type="ORF">HKT18_05630</name>
</gene>
<evidence type="ECO:0000256" key="6">
    <source>
        <dbReference type="ARBA" id="ARBA00023125"/>
    </source>
</evidence>
<dbReference type="InterPro" id="IPR027417">
    <property type="entry name" value="P-loop_NTPase"/>
</dbReference>
<dbReference type="InterPro" id="IPR000212">
    <property type="entry name" value="DNA_helicase_UvrD/REP"/>
</dbReference>
<dbReference type="GO" id="GO:0000725">
    <property type="term" value="P:recombinational repair"/>
    <property type="evidence" value="ECO:0007669"/>
    <property type="project" value="TreeGrafter"/>
</dbReference>
<keyword evidence="2 12" id="KW-0547">Nucleotide-binding</keyword>
<dbReference type="EMBL" id="JABEVX010000002">
    <property type="protein sequence ID" value="NNT71694.1"/>
    <property type="molecule type" value="Genomic_DNA"/>
</dbReference>
<evidence type="ECO:0000256" key="3">
    <source>
        <dbReference type="ARBA" id="ARBA00022801"/>
    </source>
</evidence>
<reference evidence="14 15" key="1">
    <citation type="submission" date="2020-05" db="EMBL/GenBank/DDBJ databases">
        <title>Draft genome of Flavobacterium sp. IMCC34852.</title>
        <authorList>
            <person name="Song J."/>
            <person name="Cho J.-C."/>
        </authorList>
    </citation>
    <scope>NUCLEOTIDE SEQUENCE [LARGE SCALE GENOMIC DNA]</scope>
    <source>
        <strain evidence="14 15">IMCC34852</strain>
    </source>
</reference>
<dbReference type="Pfam" id="PF00580">
    <property type="entry name" value="UvrD-helicase"/>
    <property type="match status" value="1"/>
</dbReference>
<dbReference type="GO" id="GO:0005524">
    <property type="term" value="F:ATP binding"/>
    <property type="evidence" value="ECO:0007669"/>
    <property type="project" value="UniProtKB-UniRule"/>
</dbReference>
<dbReference type="Gene3D" id="3.40.50.300">
    <property type="entry name" value="P-loop containing nucleotide triphosphate hydrolases"/>
    <property type="match status" value="3"/>
</dbReference>
<keyword evidence="3 12" id="KW-0378">Hydrolase</keyword>
<protein>
    <recommendedName>
        <fullName evidence="9">DNA 3'-5' helicase</fullName>
        <ecNumber evidence="9">5.6.2.4</ecNumber>
    </recommendedName>
    <alternativeName>
        <fullName evidence="10">DNA 3'-5' helicase II</fullName>
    </alternativeName>
</protein>
<keyword evidence="6" id="KW-0238">DNA-binding</keyword>
<keyword evidence="5 12" id="KW-0067">ATP-binding</keyword>
<evidence type="ECO:0000256" key="8">
    <source>
        <dbReference type="ARBA" id="ARBA00034617"/>
    </source>
</evidence>
<evidence type="ECO:0000256" key="10">
    <source>
        <dbReference type="ARBA" id="ARBA00034923"/>
    </source>
</evidence>